<protein>
    <submittedName>
        <fullName evidence="1">Uncharacterized protein</fullName>
    </submittedName>
</protein>
<gene>
    <name evidence="1" type="ORF">SADUNF_Sadunf06G0130100</name>
</gene>
<proteinExistence type="predicted"/>
<accession>A0A835K714</accession>
<dbReference type="Proteomes" id="UP000657918">
    <property type="component" value="Unassembled WGS sequence"/>
</dbReference>
<organism evidence="1 2">
    <name type="scientific">Salix dunnii</name>
    <dbReference type="NCBI Taxonomy" id="1413687"/>
    <lineage>
        <taxon>Eukaryota</taxon>
        <taxon>Viridiplantae</taxon>
        <taxon>Streptophyta</taxon>
        <taxon>Embryophyta</taxon>
        <taxon>Tracheophyta</taxon>
        <taxon>Spermatophyta</taxon>
        <taxon>Magnoliopsida</taxon>
        <taxon>eudicotyledons</taxon>
        <taxon>Gunneridae</taxon>
        <taxon>Pentapetalae</taxon>
        <taxon>rosids</taxon>
        <taxon>fabids</taxon>
        <taxon>Malpighiales</taxon>
        <taxon>Salicaceae</taxon>
        <taxon>Saliceae</taxon>
        <taxon>Salix</taxon>
    </lineage>
</organism>
<dbReference type="OrthoDB" id="1744066at2759"/>
<comment type="caution">
    <text evidence="1">The sequence shown here is derived from an EMBL/GenBank/DDBJ whole genome shotgun (WGS) entry which is preliminary data.</text>
</comment>
<evidence type="ECO:0000313" key="1">
    <source>
        <dbReference type="EMBL" id="KAF9680521.1"/>
    </source>
</evidence>
<name>A0A835K714_9ROSI</name>
<keyword evidence="2" id="KW-1185">Reference proteome</keyword>
<dbReference type="EMBL" id="JADGMS010000006">
    <property type="protein sequence ID" value="KAF9680521.1"/>
    <property type="molecule type" value="Genomic_DNA"/>
</dbReference>
<evidence type="ECO:0000313" key="2">
    <source>
        <dbReference type="Proteomes" id="UP000657918"/>
    </source>
</evidence>
<dbReference type="AlphaFoldDB" id="A0A835K714"/>
<reference evidence="1 2" key="1">
    <citation type="submission" date="2020-10" db="EMBL/GenBank/DDBJ databases">
        <title>Plant Genome Project.</title>
        <authorList>
            <person name="Zhang R.-G."/>
        </authorList>
    </citation>
    <scope>NUCLEOTIDE SEQUENCE [LARGE SCALE GENOMIC DNA]</scope>
    <source>
        <strain evidence="1">FAFU-HL-1</strain>
        <tissue evidence="1">Leaf</tissue>
    </source>
</reference>
<sequence>MAIEGHARMLEQYTNLEEKYIHLLARHRWIHKGIDDAKKKASKARVRGVESKFIIALATEIFELKAEREKERHL</sequence>